<evidence type="ECO:0000313" key="2">
    <source>
        <dbReference type="Proteomes" id="UP001526143"/>
    </source>
</evidence>
<accession>A0ABT3AT78</accession>
<proteinExistence type="predicted"/>
<reference evidence="1 2" key="1">
    <citation type="submission" date="2022-10" db="EMBL/GenBank/DDBJ databases">
        <title>Identification of biosynthetic pathway for the production of the potent trypsin inhibitor radiosumin.</title>
        <authorList>
            <person name="Fewer D.P."/>
            <person name="Delbaje E."/>
            <person name="Ouyang X."/>
            <person name="Agostino P.D."/>
            <person name="Wahlsten M."/>
            <person name="Jokela J."/>
            <person name="Permi P."/>
            <person name="Haapaniemi E."/>
            <person name="Koistinen H."/>
        </authorList>
    </citation>
    <scope>NUCLEOTIDE SEQUENCE [LARGE SCALE GENOMIC DNA]</scope>
    <source>
        <strain evidence="1 2">NIES-515</strain>
    </source>
</reference>
<gene>
    <name evidence="1" type="ORF">OGM63_02015</name>
</gene>
<organism evidence="1 2">
    <name type="scientific">Plectonema radiosum NIES-515</name>
    <dbReference type="NCBI Taxonomy" id="2986073"/>
    <lineage>
        <taxon>Bacteria</taxon>
        <taxon>Bacillati</taxon>
        <taxon>Cyanobacteriota</taxon>
        <taxon>Cyanophyceae</taxon>
        <taxon>Oscillatoriophycideae</taxon>
        <taxon>Oscillatoriales</taxon>
        <taxon>Microcoleaceae</taxon>
        <taxon>Plectonema</taxon>
    </lineage>
</organism>
<protein>
    <submittedName>
        <fullName evidence="1">Uncharacterized protein</fullName>
    </submittedName>
</protein>
<name>A0ABT3AT78_9CYAN</name>
<dbReference type="RefSeq" id="WP_263743825.1">
    <property type="nucleotide sequence ID" value="NZ_JAOWRF010000033.1"/>
</dbReference>
<sequence>MQITDLSYLDNVLQEELISGSAGVLVDATASASGYPSSTFIFTDARGKLLPSGVSIAFGRGLAVANGDNLTVNVTVAGDGDIVLGKTINRHFQATAIARGFVIAIDLPNR</sequence>
<evidence type="ECO:0000313" key="1">
    <source>
        <dbReference type="EMBL" id="MCV3212315.1"/>
    </source>
</evidence>
<dbReference type="Proteomes" id="UP001526143">
    <property type="component" value="Unassembled WGS sequence"/>
</dbReference>
<dbReference type="EMBL" id="JAOWRF010000033">
    <property type="protein sequence ID" value="MCV3212315.1"/>
    <property type="molecule type" value="Genomic_DNA"/>
</dbReference>
<keyword evidence="2" id="KW-1185">Reference proteome</keyword>
<comment type="caution">
    <text evidence="1">The sequence shown here is derived from an EMBL/GenBank/DDBJ whole genome shotgun (WGS) entry which is preliminary data.</text>
</comment>